<evidence type="ECO:0000313" key="13">
    <source>
        <dbReference type="Proteomes" id="UP000006038"/>
    </source>
</evidence>
<dbReference type="InterPro" id="IPR056789">
    <property type="entry name" value="LRR_R13L1-DRL21"/>
</dbReference>
<dbReference type="Gene3D" id="3.80.10.10">
    <property type="entry name" value="Ribonuclease Inhibitor"/>
    <property type="match status" value="2"/>
</dbReference>
<keyword evidence="3" id="KW-0677">Repeat</keyword>
<dbReference type="InterPro" id="IPR041118">
    <property type="entry name" value="Rx_N"/>
</dbReference>
<dbReference type="Proteomes" id="UP000006038">
    <property type="component" value="Chromosome 11"/>
</dbReference>
<dbReference type="EnsemblPlants" id="OB11G21160.1">
    <property type="protein sequence ID" value="OB11G21160.1"/>
    <property type="gene ID" value="OB11G21160"/>
</dbReference>
<organism evidence="12">
    <name type="scientific">Oryza brachyantha</name>
    <name type="common">malo sina</name>
    <dbReference type="NCBI Taxonomy" id="4533"/>
    <lineage>
        <taxon>Eukaryota</taxon>
        <taxon>Viridiplantae</taxon>
        <taxon>Streptophyta</taxon>
        <taxon>Embryophyta</taxon>
        <taxon>Tracheophyta</taxon>
        <taxon>Spermatophyta</taxon>
        <taxon>Magnoliopsida</taxon>
        <taxon>Liliopsida</taxon>
        <taxon>Poales</taxon>
        <taxon>Poaceae</taxon>
        <taxon>BOP clade</taxon>
        <taxon>Oryzoideae</taxon>
        <taxon>Oryzeae</taxon>
        <taxon>Oryzinae</taxon>
        <taxon>Oryza</taxon>
    </lineage>
</organism>
<dbReference type="AlphaFoldDB" id="J3N8I0"/>
<dbReference type="InterPro" id="IPR032675">
    <property type="entry name" value="LRR_dom_sf"/>
</dbReference>
<evidence type="ECO:0000256" key="1">
    <source>
        <dbReference type="ARBA" id="ARBA00008894"/>
    </source>
</evidence>
<dbReference type="GO" id="GO:0043531">
    <property type="term" value="F:ADP binding"/>
    <property type="evidence" value="ECO:0007669"/>
    <property type="project" value="InterPro"/>
</dbReference>
<feature type="domain" description="NB-ARC" evidence="8">
    <location>
        <begin position="244"/>
        <end position="323"/>
    </location>
</feature>
<dbReference type="Pfam" id="PF25019">
    <property type="entry name" value="LRR_R13L1-DRL21"/>
    <property type="match status" value="1"/>
</dbReference>
<feature type="domain" description="R13L1/DRL21-like LRR repeat region" evidence="11">
    <location>
        <begin position="632"/>
        <end position="777"/>
    </location>
</feature>
<dbReference type="InterPro" id="IPR027417">
    <property type="entry name" value="P-loop_NTPase"/>
</dbReference>
<dbReference type="OMA" id="GIGNWEE"/>
<feature type="domain" description="Disease resistance protein winged helix" evidence="10">
    <location>
        <begin position="409"/>
        <end position="474"/>
    </location>
</feature>
<dbReference type="PRINTS" id="PR00364">
    <property type="entry name" value="DISEASERSIST"/>
</dbReference>
<feature type="domain" description="Disease resistance N-terminal" evidence="9">
    <location>
        <begin position="9"/>
        <end position="96"/>
    </location>
</feature>
<keyword evidence="2" id="KW-0433">Leucine-rich repeat</keyword>
<dbReference type="SUPFAM" id="SSF52540">
    <property type="entry name" value="P-loop containing nucleoside triphosphate hydrolases"/>
    <property type="match status" value="1"/>
</dbReference>
<comment type="similarity">
    <text evidence="1">Belongs to the disease resistance NB-LRR family.</text>
</comment>
<evidence type="ECO:0000256" key="2">
    <source>
        <dbReference type="ARBA" id="ARBA00022614"/>
    </source>
</evidence>
<dbReference type="SUPFAM" id="SSF52058">
    <property type="entry name" value="L domain-like"/>
    <property type="match status" value="1"/>
</dbReference>
<dbReference type="Gene3D" id="3.40.50.300">
    <property type="entry name" value="P-loop containing nucleotide triphosphate hydrolases"/>
    <property type="match status" value="2"/>
</dbReference>
<dbReference type="Pfam" id="PF23559">
    <property type="entry name" value="WHD_DRP"/>
    <property type="match status" value="1"/>
</dbReference>
<name>J3N8I0_ORYBR</name>
<keyword evidence="7" id="KW-0175">Coiled coil</keyword>
<keyword evidence="13" id="KW-1185">Reference proteome</keyword>
<keyword evidence="5" id="KW-0611">Plant defense</keyword>
<evidence type="ECO:0000256" key="5">
    <source>
        <dbReference type="ARBA" id="ARBA00022821"/>
    </source>
</evidence>
<dbReference type="InterPro" id="IPR036388">
    <property type="entry name" value="WH-like_DNA-bd_sf"/>
</dbReference>
<dbReference type="HOGENOM" id="CLU_000837_8_2_1"/>
<dbReference type="Pfam" id="PF18052">
    <property type="entry name" value="Rx_N"/>
    <property type="match status" value="1"/>
</dbReference>
<dbReference type="PANTHER" id="PTHR36766">
    <property type="entry name" value="PLANT BROAD-SPECTRUM MILDEW RESISTANCE PROTEIN RPW8"/>
    <property type="match status" value="1"/>
</dbReference>
<dbReference type="InterPro" id="IPR058922">
    <property type="entry name" value="WHD_DRP"/>
</dbReference>
<evidence type="ECO:0000256" key="4">
    <source>
        <dbReference type="ARBA" id="ARBA00022741"/>
    </source>
</evidence>
<evidence type="ECO:0000259" key="10">
    <source>
        <dbReference type="Pfam" id="PF23559"/>
    </source>
</evidence>
<dbReference type="InterPro" id="IPR042197">
    <property type="entry name" value="Apaf_helical"/>
</dbReference>
<evidence type="ECO:0000256" key="7">
    <source>
        <dbReference type="SAM" id="Coils"/>
    </source>
</evidence>
<dbReference type="Gene3D" id="1.10.10.10">
    <property type="entry name" value="Winged helix-like DNA-binding domain superfamily/Winged helix DNA-binding domain"/>
    <property type="match status" value="1"/>
</dbReference>
<evidence type="ECO:0000256" key="6">
    <source>
        <dbReference type="ARBA" id="ARBA00022840"/>
    </source>
</evidence>
<sequence length="982" mass="112364">MAGLFASSAVKWAIDNLSSLLPAAGSHAAPDSLDGLRRLERTMRRIHATLRDAEQHWDIREESAKLRLEELKELAYDAEDVVEEYEYEVTRHKVEAFERLQLVALQGGGGGGGKRKRKREEVHEELFCTGSNIVPVPSELDVRTRMIIQRFSEIKDYCDSFSLSMNDGDRRISPDINTMRQTSSFVFAPRILGREQDMENVIAKLLCGEGSRVGGCLSVLAIVGMGGLGKTTLAQLVYNNPRGALANMIKDKRVFLVLDDVWNERSDCWELLITPMFASRSCDIIVTTRNKAVARLVQTMPFYRLNCLSPDESWSLFKQASFIEQENTSPANLVEIAKMVAEKCRGLPLVIKTVGSMLRFETNEMKWRDVLECELWDLEQAQNEVLPLLELSYKYMPVCLKRCFVALSLYPKYYYLDQNMVVWLWKLLGLLQSDGTYNEDEIGSLYFNELVQRSLLQSDIHGQKVMHDLVHDLACFLAGDEFFRLDGEKQTEVPQGARYLSIVPKPLCNTSIEISNASQSLRAIIMVVDGIDIKNPEELFLKCRKLRIFRVLQGSLQEAFLDFMGDMKLLRHLSLSGYECAAHLSRPNSMSELFNLQTLHMQAYTLRKIGRLVNLQTLPEIHLMKCSCFVDIRELRNLNKLRNLCIRGLRNVPSIMDADEAHLQSKKNLEILELDFDEFYLHKDFNELRSCEHTEHGDANEAAVTLSRGQLIERLRPHCQSLKVLRIQHLNHGNYPSWLGNASFSKLTELKLQACQSQHLPTLGELPSLKSLGIQQMERVQHIGHEFCSLDPRFKGFLALRDLSFHDMNRLSEWSGVEDATLRELHISNCEKMKELPALPSLQSFYLLNCPSFLTFGHFPSLTTLHLQDPFKEEILHRLVNSHRTLEDISIWSRTLESVCLEPQGLPALRSLELRCPNLHYCDALACLTSLKKLNINGSPHLRLPNSLRSQLEELYAAESFYSWYIYRFVTAFFFFGCIMSA</sequence>
<dbReference type="GO" id="GO:0006952">
    <property type="term" value="P:defense response"/>
    <property type="evidence" value="ECO:0007669"/>
    <property type="project" value="UniProtKB-KW"/>
</dbReference>
<reference evidence="12" key="1">
    <citation type="journal article" date="2013" name="Nat. Commun.">
        <title>Whole-genome sequencing of Oryza brachyantha reveals mechanisms underlying Oryza genome evolution.</title>
        <authorList>
            <person name="Chen J."/>
            <person name="Huang Q."/>
            <person name="Gao D."/>
            <person name="Wang J."/>
            <person name="Lang Y."/>
            <person name="Liu T."/>
            <person name="Li B."/>
            <person name="Bai Z."/>
            <person name="Luis Goicoechea J."/>
            <person name="Liang C."/>
            <person name="Chen C."/>
            <person name="Zhang W."/>
            <person name="Sun S."/>
            <person name="Liao Y."/>
            <person name="Zhang X."/>
            <person name="Yang L."/>
            <person name="Song C."/>
            <person name="Wang M."/>
            <person name="Shi J."/>
            <person name="Liu G."/>
            <person name="Liu J."/>
            <person name="Zhou H."/>
            <person name="Zhou W."/>
            <person name="Yu Q."/>
            <person name="An N."/>
            <person name="Chen Y."/>
            <person name="Cai Q."/>
            <person name="Wang B."/>
            <person name="Liu B."/>
            <person name="Min J."/>
            <person name="Huang Y."/>
            <person name="Wu H."/>
            <person name="Li Z."/>
            <person name="Zhang Y."/>
            <person name="Yin Y."/>
            <person name="Song W."/>
            <person name="Jiang J."/>
            <person name="Jackson S.A."/>
            <person name="Wing R.A."/>
            <person name="Wang J."/>
            <person name="Chen M."/>
        </authorList>
    </citation>
    <scope>NUCLEOTIDE SEQUENCE [LARGE SCALE GENOMIC DNA]</scope>
    <source>
        <strain evidence="12">cv. IRGC 101232</strain>
    </source>
</reference>
<evidence type="ECO:0000259" key="8">
    <source>
        <dbReference type="Pfam" id="PF00931"/>
    </source>
</evidence>
<reference evidence="12" key="2">
    <citation type="submission" date="2013-04" db="UniProtKB">
        <authorList>
            <consortium name="EnsemblPlants"/>
        </authorList>
    </citation>
    <scope>IDENTIFICATION</scope>
</reference>
<evidence type="ECO:0008006" key="14">
    <source>
        <dbReference type="Google" id="ProtNLM"/>
    </source>
</evidence>
<keyword evidence="4" id="KW-0547">Nucleotide-binding</keyword>
<keyword evidence="6" id="KW-0067">ATP-binding</keyword>
<dbReference type="GO" id="GO:0005524">
    <property type="term" value="F:ATP binding"/>
    <property type="evidence" value="ECO:0007669"/>
    <property type="project" value="UniProtKB-KW"/>
</dbReference>
<evidence type="ECO:0000313" key="12">
    <source>
        <dbReference type="EnsemblPlants" id="OB11G21160.1"/>
    </source>
</evidence>
<accession>J3N8I0</accession>
<dbReference type="Pfam" id="PF00931">
    <property type="entry name" value="NB-ARC"/>
    <property type="match status" value="2"/>
</dbReference>
<protein>
    <recommendedName>
        <fullName evidence="14">NB-ARC domain-containing protein</fullName>
    </recommendedName>
</protein>
<dbReference type="Gramene" id="OB11G21160.1">
    <property type="protein sequence ID" value="OB11G21160.1"/>
    <property type="gene ID" value="OB11G21160"/>
</dbReference>
<proteinExistence type="inferred from homology"/>
<dbReference type="Gene3D" id="1.20.5.4130">
    <property type="match status" value="1"/>
</dbReference>
<feature type="domain" description="NB-ARC" evidence="8">
    <location>
        <begin position="195"/>
        <end position="240"/>
    </location>
</feature>
<evidence type="ECO:0000256" key="3">
    <source>
        <dbReference type="ARBA" id="ARBA00022737"/>
    </source>
</evidence>
<evidence type="ECO:0000259" key="9">
    <source>
        <dbReference type="Pfam" id="PF18052"/>
    </source>
</evidence>
<dbReference type="InterPro" id="IPR002182">
    <property type="entry name" value="NB-ARC"/>
</dbReference>
<evidence type="ECO:0000259" key="11">
    <source>
        <dbReference type="Pfam" id="PF25019"/>
    </source>
</evidence>
<dbReference type="GO" id="GO:0051707">
    <property type="term" value="P:response to other organism"/>
    <property type="evidence" value="ECO:0007669"/>
    <property type="project" value="UniProtKB-ARBA"/>
</dbReference>
<dbReference type="eggNOG" id="KOG4658">
    <property type="taxonomic scope" value="Eukaryota"/>
</dbReference>
<feature type="coiled-coil region" evidence="7">
    <location>
        <begin position="36"/>
        <end position="88"/>
    </location>
</feature>
<dbReference type="PANTHER" id="PTHR36766:SF55">
    <property type="entry name" value="OS11G0492900 PROTEIN"/>
    <property type="match status" value="1"/>
</dbReference>
<dbReference type="Gene3D" id="1.10.8.430">
    <property type="entry name" value="Helical domain of apoptotic protease-activating factors"/>
    <property type="match status" value="1"/>
</dbReference>